<name>A0ABY7GLR5_9GAMM</name>
<dbReference type="PANTHER" id="PTHR41786:SF1">
    <property type="entry name" value="6-HYDROXYMETHYLPTERIN DIPHOSPHOKINASE MPTE-LIKE DOMAIN-CONTAINING PROTEIN"/>
    <property type="match status" value="1"/>
</dbReference>
<proteinExistence type="predicted"/>
<dbReference type="InterPro" id="IPR011990">
    <property type="entry name" value="TPR-like_helical_dom_sf"/>
</dbReference>
<gene>
    <name evidence="2" type="ORF">NM686_002600</name>
</gene>
<protein>
    <submittedName>
        <fullName evidence="2">DUF115 domain-containing protein</fullName>
    </submittedName>
</protein>
<dbReference type="Pfam" id="PF01973">
    <property type="entry name" value="MptE-like"/>
    <property type="match status" value="1"/>
</dbReference>
<evidence type="ECO:0000313" key="2">
    <source>
        <dbReference type="EMBL" id="WAR45418.1"/>
    </source>
</evidence>
<reference evidence="2" key="1">
    <citation type="submission" date="2022-11" db="EMBL/GenBank/DDBJ databases">
        <title>Methylomonas rapida sp. nov., Carotenoid-Producing Obligate Methanotrophs with High Growth Characteristics and Biotechnological Potential.</title>
        <authorList>
            <person name="Tikhonova E.N."/>
            <person name="Suleimanov R.Z."/>
            <person name="Miroshnikov K."/>
            <person name="Oshkin I.Y."/>
            <person name="Belova S.E."/>
            <person name="Danilova O.V."/>
            <person name="Ashikhmin A."/>
            <person name="Konopkin A."/>
            <person name="But S.Y."/>
            <person name="Khmelenina V.N."/>
            <person name="Kuznetsov N."/>
            <person name="Pimenov N.V."/>
            <person name="Dedysh S.N."/>
        </authorList>
    </citation>
    <scope>NUCLEOTIDE SEQUENCE</scope>
    <source>
        <strain evidence="2">MP1</strain>
    </source>
</reference>
<dbReference type="Proteomes" id="UP001162780">
    <property type="component" value="Chromosome"/>
</dbReference>
<organism evidence="2 3">
    <name type="scientific">Methylomonas rapida</name>
    <dbReference type="NCBI Taxonomy" id="2963939"/>
    <lineage>
        <taxon>Bacteria</taxon>
        <taxon>Pseudomonadati</taxon>
        <taxon>Pseudomonadota</taxon>
        <taxon>Gammaproteobacteria</taxon>
        <taxon>Methylococcales</taxon>
        <taxon>Methylococcaceae</taxon>
        <taxon>Methylomonas</taxon>
    </lineage>
</organism>
<keyword evidence="3" id="KW-1185">Reference proteome</keyword>
<evidence type="ECO:0000313" key="3">
    <source>
        <dbReference type="Proteomes" id="UP001162780"/>
    </source>
</evidence>
<dbReference type="PANTHER" id="PTHR41786">
    <property type="entry name" value="MOTILITY ACCESSORY FACTOR MAF"/>
    <property type="match status" value="1"/>
</dbReference>
<accession>A0ABY7GLR5</accession>
<feature type="domain" description="6-hydroxymethylpterin diphosphokinase MptE-like" evidence="1">
    <location>
        <begin position="180"/>
        <end position="344"/>
    </location>
</feature>
<sequence>MKNEAKPVVEHLLGPLTSNRFGDRFLFNINRHVFDKVSAEVMFGAQFDDALFKENVLNIIVGTDSGLLPRYIQNKSLPNGARYIFIEPDAVLQALHEHQLLVDLDERIACISLESWAEATTNFKIADYFYINAVRSFNAICAQNDFIEEYSELSWYIAEILSQSYWEHAVQLGQEAFIARQIDNVAENRIPAKLLQNAFSGKTVVLLAGGPSLNDALPWVKLNRQRVVLFAVSRISRQLIAADIEPDFVFSVDPQDISFDVSKEMLNFGPRTTFVCSYHAVPTLLNQWPGQMLYLGERLPWESALNVPNFSGAGPTVTNAALNTAYNFGFKRVILAGVDLCYTRDGFTHAKGSNEALAGPKFNLTSLQVETNGGFMAPTGLDYAQAINSLAMQAKILTAAGCQIFNVSEGAAKIDAVEFRPITEIQLEEQYLDAQKIVAGKVSNVSDEVHYLQKVLAELKRAQYQIKAIARLSAEARRINDAMYSPHGVIENYKDKKKLDQIEKKFKREHRHFSRLVKRFGIRRFIQIAKPYSDAEWTAEEARQLGNVFYDAYKEGAGNLLRLINDAIERVISRQQEHAHDPDFAMLAEQYRKDRSFGRVRLLRQKPVAVLIPREMIPVFDEYERQFVEIINDKDTRHLAIVKEHSNLGFLKHRGGLLFKHKKVEELRDLLVSLDKYQSQDDVAPYRHLISGYLAELGGRSEEALYAYQQIIDGGDVLLEEALIRIAAIGFDEDDKSRADLALQCLSQLNPVYLPLYAEMRRLHGDVMVAIDAYNSYIGQFPQDTLVQMKLAMLYFESKIYDAAEMILAYILQQKPGLEVAISMRQQLLALKTASN</sequence>
<dbReference type="RefSeq" id="WP_255190387.1">
    <property type="nucleotide sequence ID" value="NZ_CP113517.1"/>
</dbReference>
<dbReference type="InterPro" id="IPR002826">
    <property type="entry name" value="MptE-like"/>
</dbReference>
<dbReference type="EMBL" id="CP113517">
    <property type="protein sequence ID" value="WAR45418.1"/>
    <property type="molecule type" value="Genomic_DNA"/>
</dbReference>
<evidence type="ECO:0000259" key="1">
    <source>
        <dbReference type="Pfam" id="PF01973"/>
    </source>
</evidence>
<dbReference type="SUPFAM" id="SSF48452">
    <property type="entry name" value="TPR-like"/>
    <property type="match status" value="1"/>
</dbReference>
<dbReference type="Gene3D" id="1.25.40.10">
    <property type="entry name" value="Tetratricopeptide repeat domain"/>
    <property type="match status" value="1"/>
</dbReference>